<dbReference type="RefSeq" id="WP_003693151.1">
    <property type="nucleotide sequence ID" value="NZ_AVBE01000002.1"/>
</dbReference>
<proteinExistence type="predicted"/>
<evidence type="ECO:0000313" key="1">
    <source>
        <dbReference type="EMBL" id="PHJ36053.1"/>
    </source>
</evidence>
<accession>A0AA44UA83</accession>
<dbReference type="EMBL" id="AVBE01000002">
    <property type="protein sequence ID" value="PHJ36053.1"/>
    <property type="molecule type" value="Genomic_DNA"/>
</dbReference>
<name>A0AA44UA83_NEIGO</name>
<gene>
    <name evidence="1" type="ORF">N776_04215</name>
</gene>
<organism evidence="1 2">
    <name type="scientific">Neisseria gonorrhoeae 3502</name>
    <dbReference type="NCBI Taxonomy" id="1193404"/>
    <lineage>
        <taxon>Bacteria</taxon>
        <taxon>Pseudomonadati</taxon>
        <taxon>Pseudomonadota</taxon>
        <taxon>Betaproteobacteria</taxon>
        <taxon>Neisseriales</taxon>
        <taxon>Neisseriaceae</taxon>
        <taxon>Neisseria</taxon>
    </lineage>
</organism>
<reference evidence="1 2" key="1">
    <citation type="submission" date="2013-08" db="EMBL/GenBank/DDBJ databases">
        <authorList>
            <person name="Trees D."/>
        </authorList>
    </citation>
    <scope>NUCLEOTIDE SEQUENCE [LARGE SCALE GENOMIC DNA]</scope>
    <source>
        <strain evidence="1 2">3502</strain>
    </source>
</reference>
<sequence>MSIAQIVVQIEEVDEGNYQVRMSYSGGNDLVSEEGKSAFEQIITSIGKVLET</sequence>
<dbReference type="AlphaFoldDB" id="A0AA44UA83"/>
<dbReference type="Proteomes" id="UP000223296">
    <property type="component" value="Unassembled WGS sequence"/>
</dbReference>
<protein>
    <submittedName>
        <fullName evidence="1">Uncharacterized protein</fullName>
    </submittedName>
</protein>
<evidence type="ECO:0000313" key="2">
    <source>
        <dbReference type="Proteomes" id="UP000223296"/>
    </source>
</evidence>
<comment type="caution">
    <text evidence="1">The sequence shown here is derived from an EMBL/GenBank/DDBJ whole genome shotgun (WGS) entry which is preliminary data.</text>
</comment>